<dbReference type="OrthoDB" id="10614553at2759"/>
<dbReference type="AlphaFoldDB" id="A0A8T3D1E6"/>
<evidence type="ECO:0000313" key="1">
    <source>
        <dbReference type="EMBL" id="KAI1891459.1"/>
    </source>
</evidence>
<comment type="caution">
    <text evidence="1">The sequence shown here is derived from an EMBL/GenBank/DDBJ whole genome shotgun (WGS) entry which is preliminary data.</text>
</comment>
<sequence length="123" mass="13248">MSQTSIWAWHAGLPATRSYGGAAPGAERPESCPPPSLWGVKAQRVEKHESRKAVAGHIVITVVEHKTASTQVASFALSQEEASLVADYLTHLTTTAEKHYRMWEAGNVVRGSALLQRLAGDSV</sequence>
<keyword evidence="2" id="KW-1185">Reference proteome</keyword>
<organism evidence="1 2">
    <name type="scientific">Albula goreensis</name>
    <dbReference type="NCBI Taxonomy" id="1534307"/>
    <lineage>
        <taxon>Eukaryota</taxon>
        <taxon>Metazoa</taxon>
        <taxon>Chordata</taxon>
        <taxon>Craniata</taxon>
        <taxon>Vertebrata</taxon>
        <taxon>Euteleostomi</taxon>
        <taxon>Actinopterygii</taxon>
        <taxon>Neopterygii</taxon>
        <taxon>Teleostei</taxon>
        <taxon>Albuliformes</taxon>
        <taxon>Albulidae</taxon>
        <taxon>Albula</taxon>
    </lineage>
</organism>
<reference evidence="1" key="1">
    <citation type="submission" date="2021-01" db="EMBL/GenBank/DDBJ databases">
        <authorList>
            <person name="Zahm M."/>
            <person name="Roques C."/>
            <person name="Cabau C."/>
            <person name="Klopp C."/>
            <person name="Donnadieu C."/>
            <person name="Jouanno E."/>
            <person name="Lampietro C."/>
            <person name="Louis A."/>
            <person name="Herpin A."/>
            <person name="Echchiki A."/>
            <person name="Berthelot C."/>
            <person name="Parey E."/>
            <person name="Roest-Crollius H."/>
            <person name="Braasch I."/>
            <person name="Postlethwait J."/>
            <person name="Bobe J."/>
            <person name="Montfort J."/>
            <person name="Bouchez O."/>
            <person name="Begum T."/>
            <person name="Mejri S."/>
            <person name="Adams A."/>
            <person name="Chen W.-J."/>
            <person name="Guiguen Y."/>
        </authorList>
    </citation>
    <scope>NUCLEOTIDE SEQUENCE</scope>
    <source>
        <tissue evidence="1">Blood</tissue>
    </source>
</reference>
<dbReference type="Proteomes" id="UP000829720">
    <property type="component" value="Unassembled WGS sequence"/>
</dbReference>
<name>A0A8T3D1E6_9TELE</name>
<proteinExistence type="predicted"/>
<dbReference type="EMBL" id="JAERUA010000013">
    <property type="protein sequence ID" value="KAI1891459.1"/>
    <property type="molecule type" value="Genomic_DNA"/>
</dbReference>
<accession>A0A8T3D1E6</accession>
<protein>
    <submittedName>
        <fullName evidence="1">Uncharacterized protein</fullName>
    </submittedName>
</protein>
<evidence type="ECO:0000313" key="2">
    <source>
        <dbReference type="Proteomes" id="UP000829720"/>
    </source>
</evidence>
<gene>
    <name evidence="1" type="ORF">AGOR_G00144030</name>
</gene>